<dbReference type="Pfam" id="PF20411">
    <property type="entry name" value="DUF6697"/>
    <property type="match status" value="1"/>
</dbReference>
<dbReference type="OrthoDB" id="2757553at2759"/>
<feature type="domain" description="DUF6697" evidence="3">
    <location>
        <begin position="336"/>
        <end position="486"/>
    </location>
</feature>
<feature type="coiled-coil region" evidence="1">
    <location>
        <begin position="13"/>
        <end position="176"/>
    </location>
</feature>
<name>A0A369K418_HYPMA</name>
<dbReference type="InParanoid" id="A0A369K418"/>
<gene>
    <name evidence="4" type="ORF">Hypma_015407</name>
</gene>
<feature type="region of interest" description="Disordered" evidence="2">
    <location>
        <begin position="228"/>
        <end position="256"/>
    </location>
</feature>
<evidence type="ECO:0000256" key="1">
    <source>
        <dbReference type="SAM" id="Coils"/>
    </source>
</evidence>
<proteinExistence type="predicted"/>
<protein>
    <recommendedName>
        <fullName evidence="3">DUF6697 domain-containing protein</fullName>
    </recommendedName>
</protein>
<dbReference type="Proteomes" id="UP000076154">
    <property type="component" value="Unassembled WGS sequence"/>
</dbReference>
<keyword evidence="5" id="KW-1185">Reference proteome</keyword>
<accession>A0A369K418</accession>
<comment type="caution">
    <text evidence="4">The sequence shown here is derived from an EMBL/GenBank/DDBJ whole genome shotgun (WGS) entry which is preliminary data.</text>
</comment>
<organism evidence="4 5">
    <name type="scientific">Hypsizygus marmoreus</name>
    <name type="common">White beech mushroom</name>
    <name type="synonym">Agaricus marmoreus</name>
    <dbReference type="NCBI Taxonomy" id="39966"/>
    <lineage>
        <taxon>Eukaryota</taxon>
        <taxon>Fungi</taxon>
        <taxon>Dikarya</taxon>
        <taxon>Basidiomycota</taxon>
        <taxon>Agaricomycotina</taxon>
        <taxon>Agaricomycetes</taxon>
        <taxon>Agaricomycetidae</taxon>
        <taxon>Agaricales</taxon>
        <taxon>Tricholomatineae</taxon>
        <taxon>Lyophyllaceae</taxon>
        <taxon>Hypsizygus</taxon>
    </lineage>
</organism>
<dbReference type="AlphaFoldDB" id="A0A369K418"/>
<dbReference type="EMBL" id="LUEZ02000010">
    <property type="protein sequence ID" value="RDB29379.1"/>
    <property type="molecule type" value="Genomic_DNA"/>
</dbReference>
<keyword evidence="1" id="KW-0175">Coiled coil</keyword>
<feature type="compositionally biased region" description="Basic and acidic residues" evidence="2">
    <location>
        <begin position="238"/>
        <end position="256"/>
    </location>
</feature>
<evidence type="ECO:0000313" key="4">
    <source>
        <dbReference type="EMBL" id="RDB29379.1"/>
    </source>
</evidence>
<feature type="region of interest" description="Disordered" evidence="2">
    <location>
        <begin position="505"/>
        <end position="543"/>
    </location>
</feature>
<evidence type="ECO:0000259" key="3">
    <source>
        <dbReference type="Pfam" id="PF20411"/>
    </source>
</evidence>
<dbReference type="InterPro" id="IPR046520">
    <property type="entry name" value="DUF6697"/>
</dbReference>
<dbReference type="STRING" id="39966.A0A369K418"/>
<evidence type="ECO:0000256" key="2">
    <source>
        <dbReference type="SAM" id="MobiDB-lite"/>
    </source>
</evidence>
<reference evidence="4" key="1">
    <citation type="submission" date="2018-04" db="EMBL/GenBank/DDBJ databases">
        <title>Whole genome sequencing of Hypsizygus marmoreus.</title>
        <authorList>
            <person name="Choi I.-G."/>
            <person name="Min B."/>
            <person name="Kim J.-G."/>
            <person name="Kim S."/>
            <person name="Oh Y.-L."/>
            <person name="Kong W.-S."/>
            <person name="Park H."/>
            <person name="Jeong J."/>
            <person name="Song E.-S."/>
        </authorList>
    </citation>
    <scope>NUCLEOTIDE SEQUENCE [LARGE SCALE GENOMIC DNA]</scope>
    <source>
        <strain evidence="4">51987-8</strain>
    </source>
</reference>
<evidence type="ECO:0000313" key="5">
    <source>
        <dbReference type="Proteomes" id="UP000076154"/>
    </source>
</evidence>
<sequence>MDEEFWATVVKKWSDACERILELKKELAEAQRESRQHQENARASQAQQERLSRDLLHLKEEHLACAHALQQMQDLAQLNAKTQHELNAAEASLHSAEIERMKLEEQLTAAGKQISVMSDEKHALDQKNDDLTQHSSKLQAELEQSRSDNVRLQQQLLNVQSRSQGLQDELERQRQMTFHESSNAGLLGSENKTLRDELVKARDSLHENHEMGLAQKRLLMKLAKLEDARKITSRPPPLRREAQVQTDTSREERDRILKPLPAAPVPSTMALADVSVVAKPIRDDRGTRQDSSEVVDENDLQVSLPMPVTTPTPAARLRSIEDLVQFIPDADDACVFRRQLLKEKIGGSGQPLIERVTRSQTALAKARNIDMYLCPGLDHNPCARRLQDNMDSFSSDLAKKRTFLEYRYLGVYTATHVAPLNLEEWNTLSEDVKYTYASTTRSKTQVLKNQSVQQVLTSYNTGQLSVPCVRLECTDFDSILYNALVTAQSKPRAVISCAIGKRVRDEHDDEYQPQRRTRAKPGAQGLGDDVENAQGDGLIHESR</sequence>